<organism evidence="1 2">
    <name type="scientific">Pyrenophora seminiperda CCB06</name>
    <dbReference type="NCBI Taxonomy" id="1302712"/>
    <lineage>
        <taxon>Eukaryota</taxon>
        <taxon>Fungi</taxon>
        <taxon>Dikarya</taxon>
        <taxon>Ascomycota</taxon>
        <taxon>Pezizomycotina</taxon>
        <taxon>Dothideomycetes</taxon>
        <taxon>Pleosporomycetidae</taxon>
        <taxon>Pleosporales</taxon>
        <taxon>Pleosporineae</taxon>
        <taxon>Pleosporaceae</taxon>
        <taxon>Pyrenophora</taxon>
    </lineage>
</organism>
<dbReference type="EMBL" id="KE747823">
    <property type="protein sequence ID" value="RMZ69939.1"/>
    <property type="molecule type" value="Genomic_DNA"/>
</dbReference>
<protein>
    <submittedName>
        <fullName evidence="1">Flavin-nucleotide-binding</fullName>
    </submittedName>
</protein>
<accession>A0A3M7M6A8</accession>
<dbReference type="OrthoDB" id="444432at2759"/>
<dbReference type="Gene3D" id="2.30.110.10">
    <property type="entry name" value="Electron Transport, Fmn-binding Protein, Chain A"/>
    <property type="match status" value="1"/>
</dbReference>
<dbReference type="InterPro" id="IPR012349">
    <property type="entry name" value="Split_barrel_FMN-bd"/>
</dbReference>
<dbReference type="Pfam" id="PF12900">
    <property type="entry name" value="Pyridox_ox_2"/>
    <property type="match status" value="1"/>
</dbReference>
<name>A0A3M7M6A8_9PLEO</name>
<dbReference type="InterPro" id="IPR024747">
    <property type="entry name" value="Pyridox_Oxase-rel"/>
</dbReference>
<keyword evidence="2" id="KW-1185">Reference proteome</keyword>
<dbReference type="Proteomes" id="UP000265663">
    <property type="component" value="Unassembled WGS sequence"/>
</dbReference>
<gene>
    <name evidence="1" type="ORF">GMOD_00008881</name>
</gene>
<proteinExistence type="predicted"/>
<dbReference type="SUPFAM" id="SSF50475">
    <property type="entry name" value="FMN-binding split barrel"/>
    <property type="match status" value="1"/>
</dbReference>
<dbReference type="AlphaFoldDB" id="A0A3M7M6A8"/>
<sequence length="210" mass="22994">MLGCTGSYPSPPDPASPQDIYIHGYISGRIFKSSPSPSSTTTGADEPPRGLPITIAASFLDGLVLSLTPFHNSCNYRSAVAYGYAVLVEEEEEKLYAMKLITENMLPGRWEGSRGMPTGVELGSTAILKVRVESASAKIRTGGPSEDRNDLKNQALVKKTWTGVVPYWGQWGEPMPGKENGREEVEEYIEGWRVGETAKARRYAFEAVEM</sequence>
<dbReference type="PANTHER" id="PTHR34071:SF2">
    <property type="entry name" value="FLAVIN-NUCLEOTIDE-BINDING PROTEIN"/>
    <property type="match status" value="1"/>
</dbReference>
<evidence type="ECO:0000313" key="1">
    <source>
        <dbReference type="EMBL" id="RMZ69939.1"/>
    </source>
</evidence>
<reference evidence="1 2" key="1">
    <citation type="journal article" date="2014" name="PLoS ONE">
        <title>De novo Genome Assembly of the Fungal Plant Pathogen Pyrenophora semeniperda.</title>
        <authorList>
            <person name="Soliai M.M."/>
            <person name="Meyer S.E."/>
            <person name="Udall J.A."/>
            <person name="Elzinga D.E."/>
            <person name="Hermansen R.A."/>
            <person name="Bodily P.M."/>
            <person name="Hart A.A."/>
            <person name="Coleman C.E."/>
        </authorList>
    </citation>
    <scope>NUCLEOTIDE SEQUENCE [LARGE SCALE GENOMIC DNA]</scope>
    <source>
        <strain evidence="1 2">CCB06</strain>
        <tissue evidence="1">Mycelium</tissue>
    </source>
</reference>
<evidence type="ECO:0000313" key="2">
    <source>
        <dbReference type="Proteomes" id="UP000265663"/>
    </source>
</evidence>
<dbReference type="PANTHER" id="PTHR34071">
    <property type="entry name" value="5-NITROIMIDAZOLE ANTIBIOTICS RESISTANCE PROTEIN, NIMA-FAMILY-RELATED PROTEIN-RELATED"/>
    <property type="match status" value="1"/>
</dbReference>